<keyword evidence="8" id="KW-0131">Cell cycle</keyword>
<dbReference type="GO" id="GO:0005737">
    <property type="term" value="C:cytoplasm"/>
    <property type="evidence" value="ECO:0007669"/>
    <property type="project" value="UniProtKB-SubCell"/>
</dbReference>
<dbReference type="InterPro" id="IPR002104">
    <property type="entry name" value="Integrase_catalytic"/>
</dbReference>
<dbReference type="NCBIfam" id="NF040815">
    <property type="entry name" value="recomb_XerA_Arch"/>
    <property type="match status" value="1"/>
</dbReference>
<dbReference type="Gene3D" id="1.10.443.10">
    <property type="entry name" value="Intergrase catalytic core"/>
    <property type="match status" value="1"/>
</dbReference>
<dbReference type="Proteomes" id="UP000231480">
    <property type="component" value="Unassembled WGS sequence"/>
</dbReference>
<gene>
    <name evidence="12" type="ORF">COX44_02090</name>
</gene>
<proteinExistence type="predicted"/>
<dbReference type="Pfam" id="PF00589">
    <property type="entry name" value="Phage_integrase"/>
    <property type="match status" value="1"/>
</dbReference>
<sequence length="300" mass="35330">MILVYHKRKVMSIQKLILEYLEYLEIEKNRSAKTVENYSHYLKRFVRFSKIKTPRQITAEIVRQYRIWLNRQQFKKNTQNYHIIALRNFLKYLAKRDIKVLSAEKIELARQTDREVIFLQTDELDRLLQAPNNLRDKAILEVLFSTGLRVSELVNLNREDINLLKTEFYVRGKGGKIRPVFLSETAQKALKYYLESRKDPEQALLINKNNNQRLTTRSIQRIVRRWAIKAGLTKKITPHTLRHSLATDLLAGGADLRSIQAILGHSSITTTQIYTHITDQRLKEVHKKYHRRVGTQGVEP</sequence>
<evidence type="ECO:0000313" key="13">
    <source>
        <dbReference type="Proteomes" id="UP000231480"/>
    </source>
</evidence>
<dbReference type="Pfam" id="PF02899">
    <property type="entry name" value="Phage_int_SAM_1"/>
    <property type="match status" value="1"/>
</dbReference>
<protein>
    <recommendedName>
        <fullName evidence="14">Tyrosine recombinase XerC</fullName>
    </recommendedName>
</protein>
<name>A0A2G9YCS8_9BACT</name>
<evidence type="ECO:0000256" key="6">
    <source>
        <dbReference type="ARBA" id="ARBA00023125"/>
    </source>
</evidence>
<dbReference type="InterPro" id="IPR004107">
    <property type="entry name" value="Integrase_SAM-like_N"/>
</dbReference>
<evidence type="ECO:0000256" key="4">
    <source>
        <dbReference type="ARBA" id="ARBA00022829"/>
    </source>
</evidence>
<evidence type="ECO:0000256" key="5">
    <source>
        <dbReference type="ARBA" id="ARBA00022908"/>
    </source>
</evidence>
<feature type="domain" description="Tyr recombinase" evidence="10">
    <location>
        <begin position="114"/>
        <end position="287"/>
    </location>
</feature>
<dbReference type="EMBL" id="PCRH01000046">
    <property type="protein sequence ID" value="PIP17038.1"/>
    <property type="molecule type" value="Genomic_DNA"/>
</dbReference>
<dbReference type="AlphaFoldDB" id="A0A2G9YCS8"/>
<feature type="domain" description="Core-binding (CB)" evidence="11">
    <location>
        <begin position="11"/>
        <end position="94"/>
    </location>
</feature>
<evidence type="ECO:0000256" key="3">
    <source>
        <dbReference type="ARBA" id="ARBA00022618"/>
    </source>
</evidence>
<organism evidence="12 13">
    <name type="scientific">Candidatus Portnoybacteria bacterium CG23_combo_of_CG06-09_8_20_14_all_37_13</name>
    <dbReference type="NCBI Taxonomy" id="1974819"/>
    <lineage>
        <taxon>Bacteria</taxon>
        <taxon>Candidatus Portnoyibacteriota</taxon>
    </lineage>
</organism>
<dbReference type="PROSITE" id="PS51898">
    <property type="entry name" value="TYR_RECOMBINASE"/>
    <property type="match status" value="1"/>
</dbReference>
<keyword evidence="6 9" id="KW-0238">DNA-binding</keyword>
<accession>A0A2G9YCS8</accession>
<evidence type="ECO:0000313" key="12">
    <source>
        <dbReference type="EMBL" id="PIP17038.1"/>
    </source>
</evidence>
<dbReference type="PANTHER" id="PTHR30349">
    <property type="entry name" value="PHAGE INTEGRASE-RELATED"/>
    <property type="match status" value="1"/>
</dbReference>
<keyword evidence="5" id="KW-0229">DNA integration</keyword>
<dbReference type="GO" id="GO:0007059">
    <property type="term" value="P:chromosome segregation"/>
    <property type="evidence" value="ECO:0007669"/>
    <property type="project" value="UniProtKB-KW"/>
</dbReference>
<comment type="subcellular location">
    <subcellularLocation>
        <location evidence="1">Cytoplasm</location>
    </subcellularLocation>
</comment>
<dbReference type="GO" id="GO:0051301">
    <property type="term" value="P:cell division"/>
    <property type="evidence" value="ECO:0007669"/>
    <property type="project" value="UniProtKB-KW"/>
</dbReference>
<dbReference type="GO" id="GO:0006310">
    <property type="term" value="P:DNA recombination"/>
    <property type="evidence" value="ECO:0007669"/>
    <property type="project" value="UniProtKB-KW"/>
</dbReference>
<dbReference type="SUPFAM" id="SSF56349">
    <property type="entry name" value="DNA breaking-rejoining enzymes"/>
    <property type="match status" value="1"/>
</dbReference>
<dbReference type="InterPro" id="IPR010998">
    <property type="entry name" value="Integrase_recombinase_N"/>
</dbReference>
<keyword evidence="3" id="KW-0132">Cell division</keyword>
<evidence type="ECO:0000256" key="8">
    <source>
        <dbReference type="ARBA" id="ARBA00023306"/>
    </source>
</evidence>
<dbReference type="GO" id="GO:0015074">
    <property type="term" value="P:DNA integration"/>
    <property type="evidence" value="ECO:0007669"/>
    <property type="project" value="UniProtKB-KW"/>
</dbReference>
<evidence type="ECO:0000256" key="7">
    <source>
        <dbReference type="ARBA" id="ARBA00023172"/>
    </source>
</evidence>
<evidence type="ECO:0000256" key="2">
    <source>
        <dbReference type="ARBA" id="ARBA00022490"/>
    </source>
</evidence>
<dbReference type="InterPro" id="IPR050090">
    <property type="entry name" value="Tyrosine_recombinase_XerCD"/>
</dbReference>
<reference evidence="12 13" key="1">
    <citation type="submission" date="2017-09" db="EMBL/GenBank/DDBJ databases">
        <title>Depth-based differentiation of microbial function through sediment-hosted aquifers and enrichment of novel symbionts in the deep terrestrial subsurface.</title>
        <authorList>
            <person name="Probst A.J."/>
            <person name="Ladd B."/>
            <person name="Jarett J.K."/>
            <person name="Geller-Mcgrath D.E."/>
            <person name="Sieber C.M."/>
            <person name="Emerson J.B."/>
            <person name="Anantharaman K."/>
            <person name="Thomas B.C."/>
            <person name="Malmstrom R."/>
            <person name="Stieglmeier M."/>
            <person name="Klingl A."/>
            <person name="Woyke T."/>
            <person name="Ryan C.M."/>
            <person name="Banfield J.F."/>
        </authorList>
    </citation>
    <scope>NUCLEOTIDE SEQUENCE [LARGE SCALE GENOMIC DNA]</scope>
    <source>
        <strain evidence="12">CG23_combo_of_CG06-09_8_20_14_all_37_13</strain>
    </source>
</reference>
<keyword evidence="7" id="KW-0233">DNA recombination</keyword>
<dbReference type="InterPro" id="IPR011010">
    <property type="entry name" value="DNA_brk_join_enz"/>
</dbReference>
<keyword evidence="2" id="KW-0963">Cytoplasm</keyword>
<dbReference type="InterPro" id="IPR013762">
    <property type="entry name" value="Integrase-like_cat_sf"/>
</dbReference>
<dbReference type="PANTHER" id="PTHR30349:SF77">
    <property type="entry name" value="TYROSINE RECOMBINASE XERC"/>
    <property type="match status" value="1"/>
</dbReference>
<evidence type="ECO:0008006" key="14">
    <source>
        <dbReference type="Google" id="ProtNLM"/>
    </source>
</evidence>
<keyword evidence="4" id="KW-0159">Chromosome partition</keyword>
<evidence type="ECO:0000259" key="11">
    <source>
        <dbReference type="PROSITE" id="PS51900"/>
    </source>
</evidence>
<dbReference type="GO" id="GO:0003677">
    <property type="term" value="F:DNA binding"/>
    <property type="evidence" value="ECO:0007669"/>
    <property type="project" value="UniProtKB-UniRule"/>
</dbReference>
<evidence type="ECO:0000256" key="9">
    <source>
        <dbReference type="PROSITE-ProRule" id="PRU01248"/>
    </source>
</evidence>
<dbReference type="InterPro" id="IPR044068">
    <property type="entry name" value="CB"/>
</dbReference>
<comment type="caution">
    <text evidence="12">The sequence shown here is derived from an EMBL/GenBank/DDBJ whole genome shotgun (WGS) entry which is preliminary data.</text>
</comment>
<evidence type="ECO:0000256" key="1">
    <source>
        <dbReference type="ARBA" id="ARBA00004496"/>
    </source>
</evidence>
<evidence type="ECO:0000259" key="10">
    <source>
        <dbReference type="PROSITE" id="PS51898"/>
    </source>
</evidence>
<dbReference type="PROSITE" id="PS51900">
    <property type="entry name" value="CB"/>
    <property type="match status" value="1"/>
</dbReference>
<dbReference type="CDD" id="cd00798">
    <property type="entry name" value="INT_XerDC_C"/>
    <property type="match status" value="1"/>
</dbReference>
<dbReference type="Gene3D" id="1.10.150.130">
    <property type="match status" value="1"/>
</dbReference>